<dbReference type="InterPro" id="IPR018093">
    <property type="entry name" value="BCCT_CS"/>
</dbReference>
<proteinExistence type="inferred from homology"/>
<feature type="transmembrane region" description="Helical" evidence="8">
    <location>
        <begin position="443"/>
        <end position="466"/>
    </location>
</feature>
<evidence type="ECO:0000256" key="7">
    <source>
        <dbReference type="ARBA" id="ARBA00023136"/>
    </source>
</evidence>
<keyword evidence="7 8" id="KW-0472">Membrane</keyword>
<dbReference type="PANTHER" id="PTHR30047:SF7">
    <property type="entry name" value="HIGH-AFFINITY CHOLINE TRANSPORT PROTEIN"/>
    <property type="match status" value="1"/>
</dbReference>
<dbReference type="InterPro" id="IPR000060">
    <property type="entry name" value="BCCT_transptr"/>
</dbReference>
<reference evidence="9 10" key="1">
    <citation type="submission" date="2017-05" db="EMBL/GenBank/DDBJ databases">
        <authorList>
            <person name="Song R."/>
            <person name="Chenine A.L."/>
            <person name="Ruprecht R.M."/>
        </authorList>
    </citation>
    <scope>NUCLEOTIDE SEQUENCE [LARGE SCALE GENOMIC DNA]</scope>
    <source>
        <strain evidence="9 10">CECT 8489</strain>
    </source>
</reference>
<evidence type="ECO:0000256" key="5">
    <source>
        <dbReference type="ARBA" id="ARBA00022692"/>
    </source>
</evidence>
<evidence type="ECO:0000256" key="1">
    <source>
        <dbReference type="ARBA" id="ARBA00004651"/>
    </source>
</evidence>
<accession>A0A238IVX9</accession>
<dbReference type="Proteomes" id="UP000201838">
    <property type="component" value="Unassembled WGS sequence"/>
</dbReference>
<protein>
    <submittedName>
        <fullName evidence="9">Glycine betaine transporter OpuD</fullName>
    </submittedName>
</protein>
<dbReference type="PANTHER" id="PTHR30047">
    <property type="entry name" value="HIGH-AFFINITY CHOLINE TRANSPORT PROTEIN-RELATED"/>
    <property type="match status" value="1"/>
</dbReference>
<dbReference type="EMBL" id="FXXQ01000001">
    <property type="protein sequence ID" value="SMX22181.1"/>
    <property type="molecule type" value="Genomic_DNA"/>
</dbReference>
<keyword evidence="5 8" id="KW-0812">Transmembrane</keyword>
<feature type="transmembrane region" description="Helical" evidence="8">
    <location>
        <begin position="486"/>
        <end position="516"/>
    </location>
</feature>
<feature type="transmembrane region" description="Helical" evidence="8">
    <location>
        <begin position="293"/>
        <end position="321"/>
    </location>
</feature>
<keyword evidence="6 8" id="KW-1133">Transmembrane helix</keyword>
<dbReference type="GO" id="GO:0005886">
    <property type="term" value="C:plasma membrane"/>
    <property type="evidence" value="ECO:0007669"/>
    <property type="project" value="UniProtKB-SubCell"/>
</dbReference>
<feature type="transmembrane region" description="Helical" evidence="8">
    <location>
        <begin position="543"/>
        <end position="566"/>
    </location>
</feature>
<dbReference type="PROSITE" id="PS01303">
    <property type="entry name" value="BCCT"/>
    <property type="match status" value="1"/>
</dbReference>
<dbReference type="AlphaFoldDB" id="A0A238IVX9"/>
<evidence type="ECO:0000313" key="10">
    <source>
        <dbReference type="Proteomes" id="UP000201838"/>
    </source>
</evidence>
<evidence type="ECO:0000256" key="4">
    <source>
        <dbReference type="ARBA" id="ARBA00022475"/>
    </source>
</evidence>
<feature type="transmembrane region" description="Helical" evidence="8">
    <location>
        <begin position="260"/>
        <end position="281"/>
    </location>
</feature>
<feature type="transmembrane region" description="Helical" evidence="8">
    <location>
        <begin position="572"/>
        <end position="593"/>
    </location>
</feature>
<dbReference type="Pfam" id="PF02028">
    <property type="entry name" value="BCCT"/>
    <property type="match status" value="2"/>
</dbReference>
<feature type="transmembrane region" description="Helical" evidence="8">
    <location>
        <begin position="162"/>
        <end position="182"/>
    </location>
</feature>
<evidence type="ECO:0000313" key="9">
    <source>
        <dbReference type="EMBL" id="SMX22181.1"/>
    </source>
</evidence>
<evidence type="ECO:0000256" key="2">
    <source>
        <dbReference type="ARBA" id="ARBA00005658"/>
    </source>
</evidence>
<feature type="transmembrane region" description="Helical" evidence="8">
    <location>
        <begin position="65"/>
        <end position="85"/>
    </location>
</feature>
<keyword evidence="10" id="KW-1185">Reference proteome</keyword>
<name>A0A238IVX9_9RHOB</name>
<keyword evidence="3" id="KW-0813">Transport</keyword>
<feature type="transmembrane region" description="Helical" evidence="8">
    <location>
        <begin position="27"/>
        <end position="45"/>
    </location>
</feature>
<feature type="transmembrane region" description="Helical" evidence="8">
    <location>
        <begin position="413"/>
        <end position="431"/>
    </location>
</feature>
<dbReference type="GO" id="GO:0022857">
    <property type="term" value="F:transmembrane transporter activity"/>
    <property type="evidence" value="ECO:0007669"/>
    <property type="project" value="InterPro"/>
</dbReference>
<feature type="transmembrane region" description="Helical" evidence="8">
    <location>
        <begin position="105"/>
        <end position="126"/>
    </location>
</feature>
<gene>
    <name evidence="9" type="primary">opuD</name>
    <name evidence="9" type="ORF">BOA8489_00271</name>
</gene>
<evidence type="ECO:0000256" key="8">
    <source>
        <dbReference type="SAM" id="Phobius"/>
    </source>
</evidence>
<evidence type="ECO:0000256" key="6">
    <source>
        <dbReference type="ARBA" id="ARBA00022989"/>
    </source>
</evidence>
<sequence>MPVKPPVTDLPIRVAESGFYKGFTKDVTITAKLAVGGLILWAIAFPDQAASVLGALNSTILATFSFWYVYVMAFFVILCFALALWPTAGRLKLGLDSDKPEFSNFSWFSMMFGAGIGIGMLTFATAEPIYHFGTNPSTIQGLTEGSTAGNVRDAYIWSFTHWGLAAWASYAIVGLALAYFSYRRGLPLTIRSALTPIFGKKLSGPVGHTVDVVAVVATVLGVSQTLGFGVEQFVSGLVRIGFGDWLQSTAADGSVSSSTAGIIVALLVIMGASTLSALSGVGKGIKWLSNINMGLSFFVLIFFLLFGSTFFGLTALFVGIWDYLVSIPGNIFTVWAPVAADTFAATAPASIQALPADELASVYDAAKSPWGTLQSFTEGLPASAAALPPADIAAAYAAATEGRLSGWQGAWTIFYWAWWIAFAPFVGVFLARISKGRTIREYVLGAMIIPALMCFVWFALVGGTAIDLELNGGADGAITGVGQADQLFAMLAVMLSEGLAYAMSVLVVILLLTYLVTSADSAVLIINTINAAGDEGPKARPHILFWGAALALVVGGLIIAGGLGAIQTAMVIGALPFSLVMVLMGIALIKAIWRDGMRQKHGLATTHVDDAPTEGVPAE</sequence>
<comment type="similarity">
    <text evidence="2">Belongs to the BCCT transporter (TC 2.A.15) family.</text>
</comment>
<evidence type="ECO:0000256" key="3">
    <source>
        <dbReference type="ARBA" id="ARBA00022448"/>
    </source>
</evidence>
<comment type="subcellular location">
    <subcellularLocation>
        <location evidence="1">Cell membrane</location>
        <topology evidence="1">Multi-pass membrane protein</topology>
    </subcellularLocation>
</comment>
<organism evidence="9 10">
    <name type="scientific">Boseongicola aestuarii</name>
    <dbReference type="NCBI Taxonomy" id="1470561"/>
    <lineage>
        <taxon>Bacteria</taxon>
        <taxon>Pseudomonadati</taxon>
        <taxon>Pseudomonadota</taxon>
        <taxon>Alphaproteobacteria</taxon>
        <taxon>Rhodobacterales</taxon>
        <taxon>Paracoccaceae</taxon>
        <taxon>Boseongicola</taxon>
    </lineage>
</organism>
<keyword evidence="4" id="KW-1003">Cell membrane</keyword>
<dbReference type="RefSeq" id="WP_217897923.1">
    <property type="nucleotide sequence ID" value="NZ_FXXQ01000001.1"/>
</dbReference>